<dbReference type="Gene3D" id="3.40.50.12160">
    <property type="entry name" value="Methylthiotransferase, N-terminal domain"/>
    <property type="match status" value="1"/>
</dbReference>
<dbReference type="InterPro" id="IPR005839">
    <property type="entry name" value="Methylthiotransferase"/>
</dbReference>
<organism evidence="12 13">
    <name type="scientific">Polystyrenella longa</name>
    <dbReference type="NCBI Taxonomy" id="2528007"/>
    <lineage>
        <taxon>Bacteria</taxon>
        <taxon>Pseudomonadati</taxon>
        <taxon>Planctomycetota</taxon>
        <taxon>Planctomycetia</taxon>
        <taxon>Planctomycetales</taxon>
        <taxon>Planctomycetaceae</taxon>
        <taxon>Polystyrenella</taxon>
    </lineage>
</organism>
<dbReference type="InterPro" id="IPR058240">
    <property type="entry name" value="rSAM_sf"/>
</dbReference>
<dbReference type="GO" id="GO:0005840">
    <property type="term" value="C:ribosome"/>
    <property type="evidence" value="ECO:0007669"/>
    <property type="project" value="UniProtKB-KW"/>
</dbReference>
<feature type="domain" description="Radical SAM core" evidence="11">
    <location>
        <begin position="157"/>
        <end position="387"/>
    </location>
</feature>
<evidence type="ECO:0000256" key="1">
    <source>
        <dbReference type="ARBA" id="ARBA00022485"/>
    </source>
</evidence>
<dbReference type="Gene3D" id="2.40.50.140">
    <property type="entry name" value="Nucleic acid-binding proteins"/>
    <property type="match status" value="1"/>
</dbReference>
<dbReference type="GO" id="GO:0046872">
    <property type="term" value="F:metal ion binding"/>
    <property type="evidence" value="ECO:0007669"/>
    <property type="project" value="UniProtKB-KW"/>
</dbReference>
<keyword evidence="2 8" id="KW-0963">Cytoplasm</keyword>
<accession>A0A518CNL6</accession>
<dbReference type="NCBIfam" id="TIGR01125">
    <property type="entry name" value="30S ribosomal protein S12 methylthiotransferase RimO"/>
    <property type="match status" value="1"/>
</dbReference>
<evidence type="ECO:0000256" key="2">
    <source>
        <dbReference type="ARBA" id="ARBA00022490"/>
    </source>
</evidence>
<keyword evidence="1 8" id="KW-0004">4Fe-4S</keyword>
<dbReference type="Pfam" id="PF04055">
    <property type="entry name" value="Radical_SAM"/>
    <property type="match status" value="1"/>
</dbReference>
<reference evidence="12 13" key="1">
    <citation type="submission" date="2019-02" db="EMBL/GenBank/DDBJ databases">
        <title>Deep-cultivation of Planctomycetes and their phenomic and genomic characterization uncovers novel biology.</title>
        <authorList>
            <person name="Wiegand S."/>
            <person name="Jogler M."/>
            <person name="Boedeker C."/>
            <person name="Pinto D."/>
            <person name="Vollmers J."/>
            <person name="Rivas-Marin E."/>
            <person name="Kohn T."/>
            <person name="Peeters S.H."/>
            <person name="Heuer A."/>
            <person name="Rast P."/>
            <person name="Oberbeckmann S."/>
            <person name="Bunk B."/>
            <person name="Jeske O."/>
            <person name="Meyerdierks A."/>
            <person name="Storesund J.E."/>
            <person name="Kallscheuer N."/>
            <person name="Luecker S."/>
            <person name="Lage O.M."/>
            <person name="Pohl T."/>
            <person name="Merkel B.J."/>
            <person name="Hornburger P."/>
            <person name="Mueller R.-W."/>
            <person name="Bruemmer F."/>
            <person name="Labrenz M."/>
            <person name="Spormann A.M."/>
            <person name="Op den Camp H."/>
            <person name="Overmann J."/>
            <person name="Amann R."/>
            <person name="Jetten M.S.M."/>
            <person name="Mascher T."/>
            <person name="Medema M.H."/>
            <person name="Devos D.P."/>
            <person name="Kaster A.-K."/>
            <person name="Ovreas L."/>
            <person name="Rohde M."/>
            <person name="Galperin M.Y."/>
            <person name="Jogler C."/>
        </authorList>
    </citation>
    <scope>NUCLEOTIDE SEQUENCE [LARGE SCALE GENOMIC DNA]</scope>
    <source>
        <strain evidence="12 13">Pla110</strain>
    </source>
</reference>
<dbReference type="GO" id="GO:0035599">
    <property type="term" value="F:aspartic acid methylthiotransferase activity"/>
    <property type="evidence" value="ECO:0007669"/>
    <property type="project" value="TreeGrafter"/>
</dbReference>
<name>A0A518CNL6_9PLAN</name>
<dbReference type="InterPro" id="IPR005840">
    <property type="entry name" value="Ribosomal_uS12_MeSTrfase_RimO"/>
</dbReference>
<evidence type="ECO:0000259" key="11">
    <source>
        <dbReference type="PROSITE" id="PS51918"/>
    </source>
</evidence>
<dbReference type="GO" id="GO:0103039">
    <property type="term" value="F:protein methylthiotransferase activity"/>
    <property type="evidence" value="ECO:0007669"/>
    <property type="project" value="UniProtKB-EC"/>
</dbReference>
<dbReference type="Pfam" id="PF18693">
    <property type="entry name" value="TRAM_2"/>
    <property type="match status" value="1"/>
</dbReference>
<keyword evidence="7 8" id="KW-0411">Iron-sulfur</keyword>
<comment type="function">
    <text evidence="8">Catalyzes the methylthiolation of an aspartic acid residue of ribosomal protein uS12.</text>
</comment>
<dbReference type="SFLD" id="SFLDF00274">
    <property type="entry name" value="ribosomal_protein_S12_methylth"/>
    <property type="match status" value="1"/>
</dbReference>
<comment type="cofactor">
    <cofactor evidence="8">
        <name>[4Fe-4S] cluster</name>
        <dbReference type="ChEBI" id="CHEBI:49883"/>
    </cofactor>
    <text evidence="8">Binds 2 [4Fe-4S] clusters. One cluster is coordinated with 3 cysteines and an exchangeable S-adenosyl-L-methionine.</text>
</comment>
<evidence type="ECO:0000256" key="8">
    <source>
        <dbReference type="HAMAP-Rule" id="MF_01865"/>
    </source>
</evidence>
<dbReference type="PANTHER" id="PTHR43837">
    <property type="entry name" value="RIBOSOMAL PROTEIN S12 METHYLTHIOTRANSFERASE RIMO"/>
    <property type="match status" value="1"/>
</dbReference>
<dbReference type="InterPro" id="IPR013848">
    <property type="entry name" value="Methylthiotransferase_N"/>
</dbReference>
<dbReference type="InterPro" id="IPR007197">
    <property type="entry name" value="rSAM"/>
</dbReference>
<dbReference type="Proteomes" id="UP000317178">
    <property type="component" value="Chromosome"/>
</dbReference>
<evidence type="ECO:0000256" key="6">
    <source>
        <dbReference type="ARBA" id="ARBA00023004"/>
    </source>
</evidence>
<dbReference type="SFLD" id="SFLDG01082">
    <property type="entry name" value="B12-binding_domain_containing"/>
    <property type="match status" value="1"/>
</dbReference>
<evidence type="ECO:0000259" key="10">
    <source>
        <dbReference type="PROSITE" id="PS51449"/>
    </source>
</evidence>
<dbReference type="PANTHER" id="PTHR43837:SF1">
    <property type="entry name" value="RIBOSOMAL PROTEIN US12 METHYLTHIOTRANSFERASE RIMO"/>
    <property type="match status" value="1"/>
</dbReference>
<keyword evidence="3 8" id="KW-0808">Transferase</keyword>
<feature type="binding site" evidence="8">
    <location>
        <position position="171"/>
    </location>
    <ligand>
        <name>[4Fe-4S] cluster</name>
        <dbReference type="ChEBI" id="CHEBI:49883"/>
        <label>2</label>
        <note>4Fe-4S-S-AdoMet</note>
    </ligand>
</feature>
<evidence type="ECO:0000313" key="13">
    <source>
        <dbReference type="Proteomes" id="UP000317178"/>
    </source>
</evidence>
<comment type="subcellular location">
    <subcellularLocation>
        <location evidence="8">Cytoplasm</location>
    </subcellularLocation>
</comment>
<dbReference type="HAMAP" id="MF_01865">
    <property type="entry name" value="MTTase_RimO"/>
    <property type="match status" value="1"/>
</dbReference>
<keyword evidence="12" id="KW-0689">Ribosomal protein</keyword>
<dbReference type="EMBL" id="CP036281">
    <property type="protein sequence ID" value="QDU80813.1"/>
    <property type="molecule type" value="Genomic_DNA"/>
</dbReference>
<dbReference type="SUPFAM" id="SSF102114">
    <property type="entry name" value="Radical SAM enzymes"/>
    <property type="match status" value="1"/>
</dbReference>
<keyword evidence="13" id="KW-1185">Reference proteome</keyword>
<dbReference type="GO" id="GO:0005829">
    <property type="term" value="C:cytosol"/>
    <property type="evidence" value="ECO:0007669"/>
    <property type="project" value="TreeGrafter"/>
</dbReference>
<proteinExistence type="inferred from homology"/>
<dbReference type="Gene3D" id="3.80.30.20">
    <property type="entry name" value="tm_1862 like domain"/>
    <property type="match status" value="1"/>
</dbReference>
<feature type="domain" description="MTTase N-terminal" evidence="10">
    <location>
        <begin position="16"/>
        <end position="132"/>
    </location>
</feature>
<dbReference type="PROSITE" id="PS01278">
    <property type="entry name" value="MTTASE_RADICAL"/>
    <property type="match status" value="1"/>
</dbReference>
<dbReference type="EC" id="2.8.4.4" evidence="8"/>
<dbReference type="SFLD" id="SFLDS00029">
    <property type="entry name" value="Radical_SAM"/>
    <property type="match status" value="1"/>
</dbReference>
<dbReference type="GO" id="GO:0051539">
    <property type="term" value="F:4 iron, 4 sulfur cluster binding"/>
    <property type="evidence" value="ECO:0007669"/>
    <property type="project" value="UniProtKB-UniRule"/>
</dbReference>
<feature type="binding site" evidence="8">
    <location>
        <position position="175"/>
    </location>
    <ligand>
        <name>[4Fe-4S] cluster</name>
        <dbReference type="ChEBI" id="CHEBI:49883"/>
        <label>2</label>
        <note>4Fe-4S-S-AdoMet</note>
    </ligand>
</feature>
<dbReference type="CDD" id="cd01335">
    <property type="entry name" value="Radical_SAM"/>
    <property type="match status" value="1"/>
</dbReference>
<dbReference type="InterPro" id="IPR020612">
    <property type="entry name" value="Methylthiotransferase_CS"/>
</dbReference>
<dbReference type="KEGG" id="plon:Pla110_25480"/>
<dbReference type="PROSITE" id="PS51449">
    <property type="entry name" value="MTTASE_N"/>
    <property type="match status" value="1"/>
</dbReference>
<comment type="similarity">
    <text evidence="8">Belongs to the methylthiotransferase family. RimO subfamily.</text>
</comment>
<dbReference type="SMART" id="SM00729">
    <property type="entry name" value="Elp3"/>
    <property type="match status" value="1"/>
</dbReference>
<protein>
    <recommendedName>
        <fullName evidence="8">Ribosomal protein uS12 methylthiotransferase RimO</fullName>
        <shortName evidence="8">uS12 MTTase</shortName>
        <shortName evidence="8">uS12 methylthiotransferase</shortName>
        <ecNumber evidence="8">2.8.4.4</ecNumber>
    </recommendedName>
    <alternativeName>
        <fullName evidence="8">Ribosomal protein uS12 (aspartate-C(3))-methylthiotransferase</fullName>
    </alternativeName>
    <alternativeName>
        <fullName evidence="8">Ribosome maturation factor RimO</fullName>
    </alternativeName>
</protein>
<evidence type="ECO:0000256" key="3">
    <source>
        <dbReference type="ARBA" id="ARBA00022679"/>
    </source>
</evidence>
<keyword evidence="12" id="KW-0687">Ribonucleoprotein</keyword>
<dbReference type="InterPro" id="IPR038135">
    <property type="entry name" value="Methylthiotransferase_N_sf"/>
</dbReference>
<keyword evidence="6 8" id="KW-0408">Iron</keyword>
<evidence type="ECO:0000256" key="5">
    <source>
        <dbReference type="ARBA" id="ARBA00022723"/>
    </source>
</evidence>
<dbReference type="InterPro" id="IPR006638">
    <property type="entry name" value="Elp3/MiaA/NifB-like_rSAM"/>
</dbReference>
<dbReference type="InterPro" id="IPR023404">
    <property type="entry name" value="rSAM_horseshoe"/>
</dbReference>
<sequence>MSTTDTTTIADTKTKGTYAFVSLGCPKNLVDSEKMLGNLSLDGYSLVSEPDQADFVIVNTCGFIESARQESKAVIQEMLDLKAAGKTKGVIVSGCLPERLGSKLLDEMPQIDHIVGVFGRDEITTVAERIVSGAKEQRELFRPAAIRAQDDTARLRITPGHYAYLKISEGCDRTCTFCAIPKMRGKHVTKPIEMVRREAEELVADGVKELILVAQDTTYYGMDLYGEVRLADLLKELEKVEGLQWIRLMYLYPINFTDELIDTIAKSSKIIPYLDMPLQHSNDRMLKRMQRRVNREKTEILLEKLRERVPNLVIRTTFVVGFPGETEKQFIELKEFVRDQHFERVGVFTYSLEPGTPAERLPDHLPEDIKQRRYDELMEVQQEIAFEHADSWVGYELDVIIDEQVEDDLWVGRTFADAPEIDSLVYVRGEDLQIGQLVPVEILQRQDYDLIGVVSEGEMEED</sequence>
<dbReference type="FunFam" id="3.80.30.20:FF:000001">
    <property type="entry name" value="tRNA-2-methylthio-N(6)-dimethylallyladenosine synthase 2"/>
    <property type="match status" value="1"/>
</dbReference>
<dbReference type="AlphaFoldDB" id="A0A518CNL6"/>
<keyword evidence="4 8" id="KW-0949">S-adenosyl-L-methionine</keyword>
<dbReference type="PROSITE" id="PS50926">
    <property type="entry name" value="TRAM"/>
    <property type="match status" value="1"/>
</dbReference>
<comment type="catalytic activity">
    <reaction evidence="8">
        <text>L-aspartate(89)-[ribosomal protein uS12]-hydrogen + (sulfur carrier)-SH + AH2 + 2 S-adenosyl-L-methionine = 3-methylsulfanyl-L-aspartate(89)-[ribosomal protein uS12]-hydrogen + (sulfur carrier)-H + 5'-deoxyadenosine + L-methionine + A + S-adenosyl-L-homocysteine + 2 H(+)</text>
        <dbReference type="Rhea" id="RHEA:37087"/>
        <dbReference type="Rhea" id="RHEA-COMP:10460"/>
        <dbReference type="Rhea" id="RHEA-COMP:10461"/>
        <dbReference type="Rhea" id="RHEA-COMP:14737"/>
        <dbReference type="Rhea" id="RHEA-COMP:14739"/>
        <dbReference type="ChEBI" id="CHEBI:13193"/>
        <dbReference type="ChEBI" id="CHEBI:15378"/>
        <dbReference type="ChEBI" id="CHEBI:17319"/>
        <dbReference type="ChEBI" id="CHEBI:17499"/>
        <dbReference type="ChEBI" id="CHEBI:29917"/>
        <dbReference type="ChEBI" id="CHEBI:29961"/>
        <dbReference type="ChEBI" id="CHEBI:57844"/>
        <dbReference type="ChEBI" id="CHEBI:57856"/>
        <dbReference type="ChEBI" id="CHEBI:59789"/>
        <dbReference type="ChEBI" id="CHEBI:64428"/>
        <dbReference type="ChEBI" id="CHEBI:73599"/>
        <dbReference type="EC" id="2.8.4.4"/>
    </reaction>
</comment>
<feature type="binding site" evidence="8">
    <location>
        <position position="178"/>
    </location>
    <ligand>
        <name>[4Fe-4S] cluster</name>
        <dbReference type="ChEBI" id="CHEBI:49883"/>
        <label>2</label>
        <note>4Fe-4S-S-AdoMet</note>
    </ligand>
</feature>
<keyword evidence="5 8" id="KW-0479">Metal-binding</keyword>
<dbReference type="PROSITE" id="PS51918">
    <property type="entry name" value="RADICAL_SAM"/>
    <property type="match status" value="1"/>
</dbReference>
<dbReference type="NCBIfam" id="TIGR00089">
    <property type="entry name" value="MiaB/RimO family radical SAM methylthiotransferase"/>
    <property type="match status" value="1"/>
</dbReference>
<dbReference type="GO" id="GO:0006400">
    <property type="term" value="P:tRNA modification"/>
    <property type="evidence" value="ECO:0007669"/>
    <property type="project" value="InterPro"/>
</dbReference>
<feature type="binding site" evidence="8">
    <location>
        <position position="61"/>
    </location>
    <ligand>
        <name>[4Fe-4S] cluster</name>
        <dbReference type="ChEBI" id="CHEBI:49883"/>
        <label>1</label>
    </ligand>
</feature>
<evidence type="ECO:0000256" key="4">
    <source>
        <dbReference type="ARBA" id="ARBA00022691"/>
    </source>
</evidence>
<evidence type="ECO:0000259" key="9">
    <source>
        <dbReference type="PROSITE" id="PS50926"/>
    </source>
</evidence>
<dbReference type="Pfam" id="PF00919">
    <property type="entry name" value="UPF0004"/>
    <property type="match status" value="1"/>
</dbReference>
<evidence type="ECO:0000313" key="12">
    <source>
        <dbReference type="EMBL" id="QDU80813.1"/>
    </source>
</evidence>
<dbReference type="InterPro" id="IPR002792">
    <property type="entry name" value="TRAM_dom"/>
</dbReference>
<dbReference type="InterPro" id="IPR012340">
    <property type="entry name" value="NA-bd_OB-fold"/>
</dbReference>
<dbReference type="RefSeq" id="WP_231742400.1">
    <property type="nucleotide sequence ID" value="NZ_CP036281.1"/>
</dbReference>
<feature type="binding site" evidence="8">
    <location>
        <position position="25"/>
    </location>
    <ligand>
        <name>[4Fe-4S] cluster</name>
        <dbReference type="ChEBI" id="CHEBI:49883"/>
        <label>1</label>
    </ligand>
</feature>
<feature type="binding site" evidence="8">
    <location>
        <position position="95"/>
    </location>
    <ligand>
        <name>[4Fe-4S] cluster</name>
        <dbReference type="ChEBI" id="CHEBI:49883"/>
        <label>1</label>
    </ligand>
</feature>
<feature type="domain" description="TRAM" evidence="9">
    <location>
        <begin position="390"/>
        <end position="456"/>
    </location>
</feature>
<dbReference type="SFLD" id="SFLDG01061">
    <property type="entry name" value="methylthiotransferase"/>
    <property type="match status" value="1"/>
</dbReference>
<gene>
    <name evidence="8 12" type="primary">rimO</name>
    <name evidence="12" type="ORF">Pla110_25480</name>
</gene>
<evidence type="ECO:0000256" key="7">
    <source>
        <dbReference type="ARBA" id="ARBA00023014"/>
    </source>
</evidence>